<keyword evidence="2" id="KW-1185">Reference proteome</keyword>
<reference evidence="2" key="1">
    <citation type="journal article" date="2019" name="Int. J. Syst. Evol. Microbiol.">
        <title>The Global Catalogue of Microorganisms (GCM) 10K type strain sequencing project: providing services to taxonomists for standard genome sequencing and annotation.</title>
        <authorList>
            <consortium name="The Broad Institute Genomics Platform"/>
            <consortium name="The Broad Institute Genome Sequencing Center for Infectious Disease"/>
            <person name="Wu L."/>
            <person name="Ma J."/>
        </authorList>
    </citation>
    <scope>NUCLEOTIDE SEQUENCE [LARGE SCALE GENOMIC DNA]</scope>
    <source>
        <strain evidence="2">CGMCC 4.1622</strain>
    </source>
</reference>
<proteinExistence type="predicted"/>
<dbReference type="Proteomes" id="UP001596066">
    <property type="component" value="Unassembled WGS sequence"/>
</dbReference>
<evidence type="ECO:0000313" key="1">
    <source>
        <dbReference type="EMBL" id="MFC5640527.1"/>
    </source>
</evidence>
<dbReference type="EMBL" id="JBHSOC010000005">
    <property type="protein sequence ID" value="MFC5640527.1"/>
    <property type="molecule type" value="Genomic_DNA"/>
</dbReference>
<evidence type="ECO:0000313" key="2">
    <source>
        <dbReference type="Proteomes" id="UP001596066"/>
    </source>
</evidence>
<organism evidence="1 2">
    <name type="scientific">Kitasatospora cinereorecta</name>
    <dbReference type="NCBI Taxonomy" id="285560"/>
    <lineage>
        <taxon>Bacteria</taxon>
        <taxon>Bacillati</taxon>
        <taxon>Actinomycetota</taxon>
        <taxon>Actinomycetes</taxon>
        <taxon>Kitasatosporales</taxon>
        <taxon>Streptomycetaceae</taxon>
        <taxon>Kitasatospora</taxon>
    </lineage>
</organism>
<sequence>MSYELNALIAAAELIHVVAAEVPAAQVVPLGQGLALIPMTDRLHDALQQPSSSPGLGFTRFPGGFGLRLAAWSKASPLAYVEAATPDGDGTQRAAVWWDGTVVLGLLRHVPGEPLPTEGAPIDRALHLLGARPEGGRPESDAIGVTAWAGGARG</sequence>
<accession>A0ABW0V3U9</accession>
<protein>
    <submittedName>
        <fullName evidence="1">Uncharacterized protein</fullName>
    </submittedName>
</protein>
<comment type="caution">
    <text evidence="1">The sequence shown here is derived from an EMBL/GenBank/DDBJ whole genome shotgun (WGS) entry which is preliminary data.</text>
</comment>
<name>A0ABW0V3U9_9ACTN</name>
<gene>
    <name evidence="1" type="ORF">ACFPZF_04045</name>
</gene>
<dbReference type="RefSeq" id="WP_346142272.1">
    <property type="nucleotide sequence ID" value="NZ_BAAAUA010000009.1"/>
</dbReference>